<organism evidence="1 2">
    <name type="scientific">Gossypium arboreum</name>
    <name type="common">Tree cotton</name>
    <name type="synonym">Gossypium nanking</name>
    <dbReference type="NCBI Taxonomy" id="29729"/>
    <lineage>
        <taxon>Eukaryota</taxon>
        <taxon>Viridiplantae</taxon>
        <taxon>Streptophyta</taxon>
        <taxon>Embryophyta</taxon>
        <taxon>Tracheophyta</taxon>
        <taxon>Spermatophyta</taxon>
        <taxon>Magnoliopsida</taxon>
        <taxon>eudicotyledons</taxon>
        <taxon>Gunneridae</taxon>
        <taxon>Pentapetalae</taxon>
        <taxon>rosids</taxon>
        <taxon>malvids</taxon>
        <taxon>Malvales</taxon>
        <taxon>Malvaceae</taxon>
        <taxon>Malvoideae</taxon>
        <taxon>Gossypium</taxon>
    </lineage>
</organism>
<dbReference type="Proteomes" id="UP001358586">
    <property type="component" value="Chromosome 11"/>
</dbReference>
<keyword evidence="2" id="KW-1185">Reference proteome</keyword>
<name>A0ABR0N0G5_GOSAR</name>
<accession>A0ABR0N0G5</accession>
<protein>
    <submittedName>
        <fullName evidence="1">Uncharacterized protein</fullName>
    </submittedName>
</protein>
<evidence type="ECO:0000313" key="2">
    <source>
        <dbReference type="Proteomes" id="UP001358586"/>
    </source>
</evidence>
<dbReference type="EMBL" id="JARKNE010000011">
    <property type="protein sequence ID" value="KAK5783823.1"/>
    <property type="molecule type" value="Genomic_DNA"/>
</dbReference>
<proteinExistence type="predicted"/>
<evidence type="ECO:0000313" key="1">
    <source>
        <dbReference type="EMBL" id="KAK5783823.1"/>
    </source>
</evidence>
<reference evidence="1 2" key="1">
    <citation type="submission" date="2023-03" db="EMBL/GenBank/DDBJ databases">
        <title>WGS of Gossypium arboreum.</title>
        <authorList>
            <person name="Yu D."/>
        </authorList>
    </citation>
    <scope>NUCLEOTIDE SEQUENCE [LARGE SCALE GENOMIC DNA]</scope>
    <source>
        <tissue evidence="1">Leaf</tissue>
    </source>
</reference>
<comment type="caution">
    <text evidence="1">The sequence shown here is derived from an EMBL/GenBank/DDBJ whole genome shotgun (WGS) entry which is preliminary data.</text>
</comment>
<sequence>MEEIAFVDIQSEPISDGWSGAERREGYSLMSNFLRVGFDDPSGQESWLVEEKLWPKYGGDSTMDSGDQLKPCLKL</sequence>
<gene>
    <name evidence="1" type="ORF">PVK06_038338</name>
</gene>